<name>A0A699JGQ8_TANCI</name>
<keyword evidence="1" id="KW-0548">Nucleotidyltransferase</keyword>
<dbReference type="GO" id="GO:0003964">
    <property type="term" value="F:RNA-directed DNA polymerase activity"/>
    <property type="evidence" value="ECO:0007669"/>
    <property type="project" value="UniProtKB-KW"/>
</dbReference>
<sequence>MSIYKASMRVLKELESVRRQFFNGHDPKSKKASWVKWSTVTSAKDQGGLGVASLYALNRALMLKWMWRFFANQDSLRTRVVKAIHGEDGNTGKDLRSGRRSCWQTTVNEARVLKNQGIDFFEFLKLKVGDGCTILFWKDRWCEAGILKDLFPMIYALETCKDVNIRTKLEASSLETSLRRNVR</sequence>
<keyword evidence="1" id="KW-0808">Transferase</keyword>
<gene>
    <name evidence="1" type="ORF">Tci_603622</name>
</gene>
<accession>A0A699JGQ8</accession>
<dbReference type="AlphaFoldDB" id="A0A699JGQ8"/>
<proteinExistence type="predicted"/>
<protein>
    <submittedName>
        <fullName evidence="1">RNA-directed DNA polymerase, eukaryota, reverse transcriptase zinc-binding domain protein</fullName>
    </submittedName>
</protein>
<dbReference type="PANTHER" id="PTHR33116">
    <property type="entry name" value="REVERSE TRANSCRIPTASE ZINC-BINDING DOMAIN-CONTAINING PROTEIN-RELATED-RELATED"/>
    <property type="match status" value="1"/>
</dbReference>
<evidence type="ECO:0000313" key="1">
    <source>
        <dbReference type="EMBL" id="GFA31650.1"/>
    </source>
</evidence>
<feature type="non-terminal residue" evidence="1">
    <location>
        <position position="183"/>
    </location>
</feature>
<keyword evidence="1" id="KW-0695">RNA-directed DNA polymerase</keyword>
<comment type="caution">
    <text evidence="1">The sequence shown here is derived from an EMBL/GenBank/DDBJ whole genome shotgun (WGS) entry which is preliminary data.</text>
</comment>
<organism evidence="1">
    <name type="scientific">Tanacetum cinerariifolium</name>
    <name type="common">Dalmatian daisy</name>
    <name type="synonym">Chrysanthemum cinerariifolium</name>
    <dbReference type="NCBI Taxonomy" id="118510"/>
    <lineage>
        <taxon>Eukaryota</taxon>
        <taxon>Viridiplantae</taxon>
        <taxon>Streptophyta</taxon>
        <taxon>Embryophyta</taxon>
        <taxon>Tracheophyta</taxon>
        <taxon>Spermatophyta</taxon>
        <taxon>Magnoliopsida</taxon>
        <taxon>eudicotyledons</taxon>
        <taxon>Gunneridae</taxon>
        <taxon>Pentapetalae</taxon>
        <taxon>asterids</taxon>
        <taxon>campanulids</taxon>
        <taxon>Asterales</taxon>
        <taxon>Asteraceae</taxon>
        <taxon>Asteroideae</taxon>
        <taxon>Anthemideae</taxon>
        <taxon>Anthemidinae</taxon>
        <taxon>Tanacetum</taxon>
    </lineage>
</organism>
<dbReference type="EMBL" id="BKCJ010403391">
    <property type="protein sequence ID" value="GFA31650.1"/>
    <property type="molecule type" value="Genomic_DNA"/>
</dbReference>
<dbReference type="PANTHER" id="PTHR33116:SF78">
    <property type="entry name" value="OS12G0587133 PROTEIN"/>
    <property type="match status" value="1"/>
</dbReference>
<reference evidence="1" key="1">
    <citation type="journal article" date="2019" name="Sci. Rep.">
        <title>Draft genome of Tanacetum cinerariifolium, the natural source of mosquito coil.</title>
        <authorList>
            <person name="Yamashiro T."/>
            <person name="Shiraishi A."/>
            <person name="Satake H."/>
            <person name="Nakayama K."/>
        </authorList>
    </citation>
    <scope>NUCLEOTIDE SEQUENCE</scope>
</reference>